<protein>
    <submittedName>
        <fullName evidence="3">Uncharacterized protein AlNc14C476G11858</fullName>
    </submittedName>
</protein>
<sequence>MRSRLVELAFSKSWLYNFQRRHNLKSRRTQREAGTACAATVQKGRAALRARIVDYEVKDVYNLDETALYYCKPTTKTISTEPISGRKSDMKRLTVAVVANADGTEEHPLLFVESVIKPRCFGRQSGEHHGEWLDELNERMKKEGRHVLILLDNTSAYGAEKHLSNVKIEMLPPKTTLVLQKMEAGVIACLKAYFHRMQGCHAVDVNDSIIDDEQKSTKDIYKVDVQQAMHWCRDAWESVT</sequence>
<dbReference type="Pfam" id="PF03184">
    <property type="entry name" value="DDE_1"/>
    <property type="match status" value="1"/>
</dbReference>
<evidence type="ECO:0000313" key="3">
    <source>
        <dbReference type="EMBL" id="CCA27204.1"/>
    </source>
</evidence>
<dbReference type="PANTHER" id="PTHR19303">
    <property type="entry name" value="TRANSPOSON"/>
    <property type="match status" value="1"/>
</dbReference>
<name>F0X0C1_9STRA</name>
<dbReference type="InterPro" id="IPR004875">
    <property type="entry name" value="DDE_SF_endonuclease_dom"/>
</dbReference>
<dbReference type="AlphaFoldDB" id="F0X0C1"/>
<reference evidence="3" key="2">
    <citation type="submission" date="2011-02" db="EMBL/GenBank/DDBJ databases">
        <authorList>
            <person name="MacLean D."/>
        </authorList>
    </citation>
    <scope>NUCLEOTIDE SEQUENCE</scope>
</reference>
<dbReference type="EMBL" id="FR824517">
    <property type="protein sequence ID" value="CCA27204.1"/>
    <property type="molecule type" value="Genomic_DNA"/>
</dbReference>
<gene>
    <name evidence="3" type="primary">AlNc14C476G11858</name>
    <name evidence="3" type="ORF">ALNC14_133480</name>
</gene>
<dbReference type="GO" id="GO:0005634">
    <property type="term" value="C:nucleus"/>
    <property type="evidence" value="ECO:0007669"/>
    <property type="project" value="TreeGrafter"/>
</dbReference>
<feature type="domain" description="HTH CENPB-type" evidence="2">
    <location>
        <begin position="1"/>
        <end position="28"/>
    </location>
</feature>
<dbReference type="GO" id="GO:0003677">
    <property type="term" value="F:DNA binding"/>
    <property type="evidence" value="ECO:0007669"/>
    <property type="project" value="UniProtKB-KW"/>
</dbReference>
<dbReference type="PANTHER" id="PTHR19303:SF73">
    <property type="entry name" value="PROTEIN PDC2"/>
    <property type="match status" value="1"/>
</dbReference>
<evidence type="ECO:0000259" key="2">
    <source>
        <dbReference type="PROSITE" id="PS51253"/>
    </source>
</evidence>
<reference evidence="3" key="1">
    <citation type="journal article" date="2011" name="PLoS Biol.">
        <title>Gene gain and loss during evolution of obligate parasitism in the white rust pathogen of Arabidopsis thaliana.</title>
        <authorList>
            <person name="Kemen E."/>
            <person name="Gardiner A."/>
            <person name="Schultz-Larsen T."/>
            <person name="Kemen A.C."/>
            <person name="Balmuth A.L."/>
            <person name="Robert-Seilaniantz A."/>
            <person name="Bailey K."/>
            <person name="Holub E."/>
            <person name="Studholme D.J."/>
            <person name="Maclean D."/>
            <person name="Jones J.D."/>
        </authorList>
    </citation>
    <scope>NUCLEOTIDE SEQUENCE</scope>
</reference>
<organism evidence="3">
    <name type="scientific">Albugo laibachii Nc14</name>
    <dbReference type="NCBI Taxonomy" id="890382"/>
    <lineage>
        <taxon>Eukaryota</taxon>
        <taxon>Sar</taxon>
        <taxon>Stramenopiles</taxon>
        <taxon>Oomycota</taxon>
        <taxon>Peronosporomycetes</taxon>
        <taxon>Albuginales</taxon>
        <taxon>Albuginaceae</taxon>
        <taxon>Albugo</taxon>
    </lineage>
</organism>
<proteinExistence type="predicted"/>
<evidence type="ECO:0000256" key="1">
    <source>
        <dbReference type="ARBA" id="ARBA00023125"/>
    </source>
</evidence>
<dbReference type="HOGENOM" id="CLU_018294_2_1_1"/>
<accession>F0X0C1</accession>
<dbReference type="PROSITE" id="PS51253">
    <property type="entry name" value="HTH_CENPB"/>
    <property type="match status" value="1"/>
</dbReference>
<dbReference type="InterPro" id="IPR006600">
    <property type="entry name" value="HTH_CenpB_DNA-bd_dom"/>
</dbReference>
<dbReference type="InterPro" id="IPR050863">
    <property type="entry name" value="CenT-Element_Derived"/>
</dbReference>
<keyword evidence="1" id="KW-0238">DNA-binding</keyword>